<dbReference type="Pfam" id="PF00296">
    <property type="entry name" value="Bac_luciferase"/>
    <property type="match status" value="1"/>
</dbReference>
<dbReference type="NCBIfam" id="TIGR03885">
    <property type="entry name" value="flavin_revert"/>
    <property type="match status" value="1"/>
</dbReference>
<dbReference type="Proteomes" id="UP000576969">
    <property type="component" value="Unassembled WGS sequence"/>
</dbReference>
<dbReference type="InterPro" id="IPR019945">
    <property type="entry name" value="F420_G6P_DH-rel"/>
</dbReference>
<dbReference type="AlphaFoldDB" id="A0A7Y9KKX5"/>
<organism evidence="3 4">
    <name type="scientific">Microbacterium immunditiarum</name>
    <dbReference type="NCBI Taxonomy" id="337480"/>
    <lineage>
        <taxon>Bacteria</taxon>
        <taxon>Bacillati</taxon>
        <taxon>Actinomycetota</taxon>
        <taxon>Actinomycetes</taxon>
        <taxon>Micrococcales</taxon>
        <taxon>Microbacteriaceae</taxon>
        <taxon>Microbacterium</taxon>
    </lineage>
</organism>
<name>A0A7Y9KKX5_9MICO</name>
<protein>
    <submittedName>
        <fullName evidence="3">Putative non-F420 flavinoid oxidoreductase</fullName>
    </submittedName>
</protein>
<reference evidence="3 4" key="1">
    <citation type="submission" date="2020-07" db="EMBL/GenBank/DDBJ databases">
        <title>Sequencing the genomes of 1000 actinobacteria strains.</title>
        <authorList>
            <person name="Klenk H.-P."/>
        </authorList>
    </citation>
    <scope>NUCLEOTIDE SEQUENCE [LARGE SCALE GENOMIC DNA]</scope>
    <source>
        <strain evidence="3 4">DSM 24662</strain>
    </source>
</reference>
<dbReference type="EMBL" id="JACCBV010000001">
    <property type="protein sequence ID" value="NYE19628.1"/>
    <property type="molecule type" value="Genomic_DNA"/>
</dbReference>
<dbReference type="InterPro" id="IPR036661">
    <property type="entry name" value="Luciferase-like_sf"/>
</dbReference>
<dbReference type="RefSeq" id="WP_179489093.1">
    <property type="nucleotide sequence ID" value="NZ_JACCBV010000001.1"/>
</dbReference>
<keyword evidence="1" id="KW-0560">Oxidoreductase</keyword>
<dbReference type="InterPro" id="IPR011251">
    <property type="entry name" value="Luciferase-like_dom"/>
</dbReference>
<evidence type="ECO:0000313" key="3">
    <source>
        <dbReference type="EMBL" id="NYE19628.1"/>
    </source>
</evidence>
<comment type="caution">
    <text evidence="3">The sequence shown here is derived from an EMBL/GenBank/DDBJ whole genome shotgun (WGS) entry which is preliminary data.</text>
</comment>
<dbReference type="PANTHER" id="PTHR43244">
    <property type="match status" value="1"/>
</dbReference>
<dbReference type="Gene3D" id="3.20.20.30">
    <property type="entry name" value="Luciferase-like domain"/>
    <property type="match status" value="1"/>
</dbReference>
<gene>
    <name evidence="3" type="ORF">BJ991_001656</name>
</gene>
<feature type="domain" description="Luciferase-like" evidence="2">
    <location>
        <begin position="9"/>
        <end position="304"/>
    </location>
</feature>
<dbReference type="NCBIfam" id="TIGR03557">
    <property type="entry name" value="F420_G6P_family"/>
    <property type="match status" value="1"/>
</dbReference>
<evidence type="ECO:0000256" key="1">
    <source>
        <dbReference type="ARBA" id="ARBA00023002"/>
    </source>
</evidence>
<keyword evidence="4" id="KW-1185">Reference proteome</keyword>
<evidence type="ECO:0000259" key="2">
    <source>
        <dbReference type="Pfam" id="PF00296"/>
    </source>
</evidence>
<evidence type="ECO:0000313" key="4">
    <source>
        <dbReference type="Proteomes" id="UP000576969"/>
    </source>
</evidence>
<sequence length="321" mass="35029">MVVIGYHLSHEQFLPSRLLRIVKQAEVDGFDAAMCSDHFAPWSRSQGQSGYAWSWLGAALATTHLPMGLVTAPGQRYHPAIVAQAAGTLAEMFPGRFWAALGSGEAVNEHITGDDWPPKHEREARLHEAVTAMRRLLAGETVDHSGSVRLHEARLWTLPEEPPPFIAAAVGPATAEWAAEWADGLITVGVDPSALGEVLSAYRSAGGRGRAVVQVHVCLAETMDDGIRIAADQWSQATVPPPRLWDIETPEEFDRVADRSDHAALQGAVLIDDDDRSMSERLLAITAQGFDEIYLHHVGTDQEAFVERAGRELLPRMRSTA</sequence>
<dbReference type="GO" id="GO:0016705">
    <property type="term" value="F:oxidoreductase activity, acting on paired donors, with incorporation or reduction of molecular oxygen"/>
    <property type="evidence" value="ECO:0007669"/>
    <property type="project" value="InterPro"/>
</dbReference>
<proteinExistence type="predicted"/>
<dbReference type="InterPro" id="IPR023907">
    <property type="entry name" value="Non-F420_Flavin_OxRdtase"/>
</dbReference>
<dbReference type="InterPro" id="IPR050564">
    <property type="entry name" value="F420-G6PD/mer"/>
</dbReference>
<accession>A0A7Y9KKX5</accession>
<dbReference type="SUPFAM" id="SSF51679">
    <property type="entry name" value="Bacterial luciferase-like"/>
    <property type="match status" value="1"/>
</dbReference>
<dbReference type="PANTHER" id="PTHR43244:SF1">
    <property type="entry name" value="5,10-METHYLENETETRAHYDROMETHANOPTERIN REDUCTASE"/>
    <property type="match status" value="1"/>
</dbReference>